<dbReference type="PRINTS" id="PR00502">
    <property type="entry name" value="NUDIXFAMILY"/>
</dbReference>
<reference evidence="4 5" key="1">
    <citation type="submission" date="2017-09" db="EMBL/GenBank/DDBJ databases">
        <title>Depth-based differentiation of microbial function through sediment-hosted aquifers and enrichment of novel symbionts in the deep terrestrial subsurface.</title>
        <authorList>
            <person name="Probst A.J."/>
            <person name="Ladd B."/>
            <person name="Jarett J.K."/>
            <person name="Geller-Mcgrath D.E."/>
            <person name="Sieber C.M."/>
            <person name="Emerson J.B."/>
            <person name="Anantharaman K."/>
            <person name="Thomas B.C."/>
            <person name="Malmstrom R."/>
            <person name="Stieglmeier M."/>
            <person name="Klingl A."/>
            <person name="Woyke T."/>
            <person name="Ryan C.M."/>
            <person name="Banfield J.F."/>
        </authorList>
    </citation>
    <scope>NUCLEOTIDE SEQUENCE [LARGE SCALE GENOMIC DNA]</scope>
    <source>
        <strain evidence="4">CG10_big_fil_rev_8_21_14_0_10_42_12</strain>
    </source>
</reference>
<dbReference type="InterPro" id="IPR000086">
    <property type="entry name" value="NUDIX_hydrolase_dom"/>
</dbReference>
<dbReference type="InterPro" id="IPR020476">
    <property type="entry name" value="Nudix_hydrolase"/>
</dbReference>
<protein>
    <submittedName>
        <fullName evidence="4">DNA mismatch repair protein MutT</fullName>
    </submittedName>
</protein>
<dbReference type="Pfam" id="PF00293">
    <property type="entry name" value="NUDIX"/>
    <property type="match status" value="1"/>
</dbReference>
<dbReference type="GO" id="GO:0016787">
    <property type="term" value="F:hydrolase activity"/>
    <property type="evidence" value="ECO:0007669"/>
    <property type="project" value="UniProtKB-KW"/>
</dbReference>
<organism evidence="4 5">
    <name type="scientific">Candidatus Zambryskibacteria bacterium CG10_big_fil_rev_8_21_14_0_10_42_12</name>
    <dbReference type="NCBI Taxonomy" id="1975115"/>
    <lineage>
        <taxon>Bacteria</taxon>
        <taxon>Candidatus Zambryskiibacteriota</taxon>
    </lineage>
</organism>
<dbReference type="Gene3D" id="3.90.79.10">
    <property type="entry name" value="Nucleoside Triphosphate Pyrophosphohydrolase"/>
    <property type="match status" value="1"/>
</dbReference>
<comment type="similarity">
    <text evidence="2">Belongs to the Nudix hydrolase family.</text>
</comment>
<evidence type="ECO:0000313" key="4">
    <source>
        <dbReference type="EMBL" id="PIR38941.1"/>
    </source>
</evidence>
<dbReference type="InterPro" id="IPR020084">
    <property type="entry name" value="NUDIX_hydrolase_CS"/>
</dbReference>
<dbReference type="PROSITE" id="PS00893">
    <property type="entry name" value="NUDIX_BOX"/>
    <property type="match status" value="1"/>
</dbReference>
<feature type="domain" description="Nudix hydrolase" evidence="3">
    <location>
        <begin position="2"/>
        <end position="136"/>
    </location>
</feature>
<evidence type="ECO:0000313" key="5">
    <source>
        <dbReference type="Proteomes" id="UP000231333"/>
    </source>
</evidence>
<dbReference type="EMBL" id="PCXL01000003">
    <property type="protein sequence ID" value="PIR38941.1"/>
    <property type="molecule type" value="Genomic_DNA"/>
</dbReference>
<evidence type="ECO:0000256" key="2">
    <source>
        <dbReference type="RuleBase" id="RU003476"/>
    </source>
</evidence>
<dbReference type="PANTHER" id="PTHR43736">
    <property type="entry name" value="ADP-RIBOSE PYROPHOSPHATASE"/>
    <property type="match status" value="1"/>
</dbReference>
<dbReference type="PANTHER" id="PTHR43736:SF1">
    <property type="entry name" value="DIHYDRONEOPTERIN TRIPHOSPHATE DIPHOSPHATASE"/>
    <property type="match status" value="1"/>
</dbReference>
<sequence length="140" mass="15911">MQKGLIVHTVISNDQGEVLIIQRSKKNDVLPEYWDIPGGTLEDGEDPSQGAMRETKEETGLGISDVKLFFQKSNVDIKKNKQFVTLVFHTNSSETNIVVNPEEHDAHAWIDPLKISDYKTVGYLPECLRVYRELKTKPIN</sequence>
<proteinExistence type="inferred from homology"/>
<gene>
    <name evidence="4" type="ORF">COV34_00105</name>
</gene>
<evidence type="ECO:0000256" key="1">
    <source>
        <dbReference type="ARBA" id="ARBA00022801"/>
    </source>
</evidence>
<dbReference type="SUPFAM" id="SSF55811">
    <property type="entry name" value="Nudix"/>
    <property type="match status" value="1"/>
</dbReference>
<comment type="caution">
    <text evidence="4">The sequence shown here is derived from an EMBL/GenBank/DDBJ whole genome shotgun (WGS) entry which is preliminary data.</text>
</comment>
<dbReference type="CDD" id="cd02883">
    <property type="entry name" value="NUDIX_Hydrolase"/>
    <property type="match status" value="1"/>
</dbReference>
<accession>A0A2H0QXG3</accession>
<dbReference type="Proteomes" id="UP000231333">
    <property type="component" value="Unassembled WGS sequence"/>
</dbReference>
<evidence type="ECO:0000259" key="3">
    <source>
        <dbReference type="PROSITE" id="PS51462"/>
    </source>
</evidence>
<dbReference type="PROSITE" id="PS51462">
    <property type="entry name" value="NUDIX"/>
    <property type="match status" value="1"/>
</dbReference>
<dbReference type="AlphaFoldDB" id="A0A2H0QXG3"/>
<keyword evidence="1 2" id="KW-0378">Hydrolase</keyword>
<dbReference type="InterPro" id="IPR015797">
    <property type="entry name" value="NUDIX_hydrolase-like_dom_sf"/>
</dbReference>
<name>A0A2H0QXG3_9BACT</name>